<accession>A0AAZ3RQ77</accession>
<dbReference type="AlphaFoldDB" id="A0AAZ3RQ77"/>
<keyword evidence="3" id="KW-1185">Reference proteome</keyword>
<feature type="domain" description="Tc1-like transposase DDE" evidence="1">
    <location>
        <begin position="10"/>
        <end position="91"/>
    </location>
</feature>
<dbReference type="Ensembl" id="ENSOTST00005170266.1">
    <property type="protein sequence ID" value="ENSOTSP00005142425.1"/>
    <property type="gene ID" value="ENSOTSG00005052244.1"/>
</dbReference>
<dbReference type="Pfam" id="PF13358">
    <property type="entry name" value="DDE_3"/>
    <property type="match status" value="1"/>
</dbReference>
<gene>
    <name evidence="2" type="primary">MRPL54</name>
</gene>
<reference evidence="2" key="3">
    <citation type="submission" date="2025-09" db="UniProtKB">
        <authorList>
            <consortium name="Ensembl"/>
        </authorList>
    </citation>
    <scope>IDENTIFICATION</scope>
</reference>
<reference evidence="3" key="1">
    <citation type="journal article" date="2018" name="PLoS ONE">
        <title>Chinook salmon (Oncorhynchus tshawytscha) genome and transcriptome.</title>
        <authorList>
            <person name="Christensen K.A."/>
            <person name="Leong J.S."/>
            <person name="Sakhrani D."/>
            <person name="Biagi C.A."/>
            <person name="Minkley D.R."/>
            <person name="Withler R.E."/>
            <person name="Rondeau E.B."/>
            <person name="Koop B.F."/>
            <person name="Devlin R.H."/>
        </authorList>
    </citation>
    <scope>NUCLEOTIDE SEQUENCE [LARGE SCALE GENOMIC DNA]</scope>
</reference>
<reference evidence="2" key="2">
    <citation type="submission" date="2025-08" db="UniProtKB">
        <authorList>
            <consortium name="Ensembl"/>
        </authorList>
    </citation>
    <scope>IDENTIFICATION</scope>
</reference>
<organism evidence="2 3">
    <name type="scientific">Oncorhynchus tshawytscha</name>
    <name type="common">Chinook salmon</name>
    <name type="synonym">Salmo tshawytscha</name>
    <dbReference type="NCBI Taxonomy" id="74940"/>
    <lineage>
        <taxon>Eukaryota</taxon>
        <taxon>Metazoa</taxon>
        <taxon>Chordata</taxon>
        <taxon>Craniata</taxon>
        <taxon>Vertebrata</taxon>
        <taxon>Euteleostomi</taxon>
        <taxon>Actinopterygii</taxon>
        <taxon>Neopterygii</taxon>
        <taxon>Teleostei</taxon>
        <taxon>Protacanthopterygii</taxon>
        <taxon>Salmoniformes</taxon>
        <taxon>Salmonidae</taxon>
        <taxon>Salmoninae</taxon>
        <taxon>Oncorhynchus</taxon>
    </lineage>
</organism>
<dbReference type="GeneTree" id="ENSGT01150000286979"/>
<name>A0AAZ3RQ77_ONCTS</name>
<sequence length="131" mass="15366">MLWGCFAAGETSALYNIDGIMRKEKYVDILKQHLKTSVRKLKRGRRWVFQMDNDRKHTSKVLAKWLKYNKVKVLEWPSQSPDPNPIEHLWAEGGLHYLTRLHQLCQEEWAKIHPTYCGKLVEGSPKHLTPS</sequence>
<dbReference type="GO" id="GO:0003676">
    <property type="term" value="F:nucleic acid binding"/>
    <property type="evidence" value="ECO:0007669"/>
    <property type="project" value="InterPro"/>
</dbReference>
<evidence type="ECO:0000259" key="1">
    <source>
        <dbReference type="Pfam" id="PF13358"/>
    </source>
</evidence>
<protein>
    <recommendedName>
        <fullName evidence="1">Tc1-like transposase DDE domain-containing protein</fullName>
    </recommendedName>
</protein>
<dbReference type="InterPro" id="IPR038717">
    <property type="entry name" value="Tc1-like_DDE_dom"/>
</dbReference>
<proteinExistence type="predicted"/>
<dbReference type="InterPro" id="IPR036397">
    <property type="entry name" value="RNaseH_sf"/>
</dbReference>
<dbReference type="Gene3D" id="3.30.420.10">
    <property type="entry name" value="Ribonuclease H-like superfamily/Ribonuclease H"/>
    <property type="match status" value="1"/>
</dbReference>
<evidence type="ECO:0000313" key="2">
    <source>
        <dbReference type="Ensembl" id="ENSOTSP00005142425.1"/>
    </source>
</evidence>
<evidence type="ECO:0000313" key="3">
    <source>
        <dbReference type="Proteomes" id="UP000694402"/>
    </source>
</evidence>
<dbReference type="Proteomes" id="UP000694402">
    <property type="component" value="Unassembled WGS sequence"/>
</dbReference>